<organism evidence="3 4">
    <name type="scientific">Paecilomyces lecythidis</name>
    <dbReference type="NCBI Taxonomy" id="3004212"/>
    <lineage>
        <taxon>Eukaryota</taxon>
        <taxon>Fungi</taxon>
        <taxon>Dikarya</taxon>
        <taxon>Ascomycota</taxon>
        <taxon>Pezizomycotina</taxon>
        <taxon>Eurotiomycetes</taxon>
        <taxon>Eurotiomycetidae</taxon>
        <taxon>Eurotiales</taxon>
        <taxon>Thermoascaceae</taxon>
        <taxon>Paecilomyces</taxon>
    </lineage>
</organism>
<name>A0ABR3XCF6_9EURO</name>
<dbReference type="InterPro" id="IPR050791">
    <property type="entry name" value="Aldo-Keto_reductase"/>
</dbReference>
<dbReference type="EMBL" id="JAVDPF010000022">
    <property type="protein sequence ID" value="KAL1873319.1"/>
    <property type="molecule type" value="Genomic_DNA"/>
</dbReference>
<dbReference type="Proteomes" id="UP001583193">
    <property type="component" value="Unassembled WGS sequence"/>
</dbReference>
<reference evidence="3 4" key="1">
    <citation type="journal article" date="2024" name="IMA Fungus">
        <title>IMA Genome - F19 : A genome assembly and annotation guide to empower mycologists, including annotated draft genome sequences of Ceratocystis pirilliformis, Diaporthe australafricana, Fusarium ophioides, Paecilomyces lecythidis, and Sporothrix stenoceras.</title>
        <authorList>
            <person name="Aylward J."/>
            <person name="Wilson A.M."/>
            <person name="Visagie C.M."/>
            <person name="Spraker J."/>
            <person name="Barnes I."/>
            <person name="Buitendag C."/>
            <person name="Ceriani C."/>
            <person name="Del Mar Angel L."/>
            <person name="du Plessis D."/>
            <person name="Fuchs T."/>
            <person name="Gasser K."/>
            <person name="Kramer D."/>
            <person name="Li W."/>
            <person name="Munsamy K."/>
            <person name="Piso A."/>
            <person name="Price J.L."/>
            <person name="Sonnekus B."/>
            <person name="Thomas C."/>
            <person name="van der Nest A."/>
            <person name="van Dijk A."/>
            <person name="van Heerden A."/>
            <person name="van Vuuren N."/>
            <person name="Yilmaz N."/>
            <person name="Duong T.A."/>
            <person name="van der Merwe N.A."/>
            <person name="Wingfield M.J."/>
            <person name="Wingfield B.D."/>
        </authorList>
    </citation>
    <scope>NUCLEOTIDE SEQUENCE [LARGE SCALE GENOMIC DNA]</scope>
    <source>
        <strain evidence="3 4">CMW 18167</strain>
    </source>
</reference>
<keyword evidence="4" id="KW-1185">Reference proteome</keyword>
<dbReference type="Pfam" id="PF00248">
    <property type="entry name" value="Aldo_ket_red"/>
    <property type="match status" value="1"/>
</dbReference>
<dbReference type="InterPro" id="IPR036812">
    <property type="entry name" value="NAD(P)_OxRdtase_dom_sf"/>
</dbReference>
<dbReference type="PANTHER" id="PTHR43625:SF78">
    <property type="entry name" value="PYRIDOXAL REDUCTASE-RELATED"/>
    <property type="match status" value="1"/>
</dbReference>
<keyword evidence="1" id="KW-0560">Oxidoreductase</keyword>
<accession>A0ABR3XCF6</accession>
<proteinExistence type="predicted"/>
<comment type="caution">
    <text evidence="3">The sequence shown here is derived from an EMBL/GenBank/DDBJ whole genome shotgun (WGS) entry which is preliminary data.</text>
</comment>
<evidence type="ECO:0000313" key="4">
    <source>
        <dbReference type="Proteomes" id="UP001583193"/>
    </source>
</evidence>
<evidence type="ECO:0000256" key="1">
    <source>
        <dbReference type="ARBA" id="ARBA00023002"/>
    </source>
</evidence>
<evidence type="ECO:0000313" key="3">
    <source>
        <dbReference type="EMBL" id="KAL1873319.1"/>
    </source>
</evidence>
<dbReference type="PANTHER" id="PTHR43625">
    <property type="entry name" value="AFLATOXIN B1 ALDEHYDE REDUCTASE"/>
    <property type="match status" value="1"/>
</dbReference>
<gene>
    <name evidence="3" type="ORF">Plec18167_006368</name>
</gene>
<sequence length="331" mass="36189">MSLRIGNKDVGPIGFGLMGLTASNPPAPYDVALQCMKAALRNESNFWNGGQFYGPTNANSLQLLHHYFITYPEDKEKVVISMKGAFNFQPLGPDNRPENIRRCIDNCLEVLDGKAFIDIWQPARLDPKVEIETTIEAIAGYVKAGRIGGIGLSECNESTIRRAHAVHPISVVEVELSLFTTDPLTNGIASTCAELGIALIAYSPLAKGMLTGQIKSANDLPETDQRRAYPRLQAGVFDANMKLVEEVKKVSERKGCTMSQVAIGWLRGLSARPGMPHIIPLPGASSVQRVNENLKNVVLDERDMQFLDDAVARLPVQGNRYPDAIQQFSAA</sequence>
<dbReference type="CDD" id="cd19077">
    <property type="entry name" value="AKR_AKR8A1-2"/>
    <property type="match status" value="1"/>
</dbReference>
<dbReference type="SUPFAM" id="SSF51430">
    <property type="entry name" value="NAD(P)-linked oxidoreductase"/>
    <property type="match status" value="1"/>
</dbReference>
<dbReference type="InterPro" id="IPR023210">
    <property type="entry name" value="NADP_OxRdtase_dom"/>
</dbReference>
<evidence type="ECO:0000259" key="2">
    <source>
        <dbReference type="Pfam" id="PF00248"/>
    </source>
</evidence>
<dbReference type="Gene3D" id="3.20.20.100">
    <property type="entry name" value="NADP-dependent oxidoreductase domain"/>
    <property type="match status" value="1"/>
</dbReference>
<protein>
    <recommendedName>
        <fullName evidence="2">NADP-dependent oxidoreductase domain-containing protein</fullName>
    </recommendedName>
</protein>
<feature type="domain" description="NADP-dependent oxidoreductase" evidence="2">
    <location>
        <begin position="12"/>
        <end position="310"/>
    </location>
</feature>